<dbReference type="EMBL" id="JBHUOG010000002">
    <property type="protein sequence ID" value="MFD2795518.1"/>
    <property type="molecule type" value="Genomic_DNA"/>
</dbReference>
<dbReference type="SUPFAM" id="SSF53756">
    <property type="entry name" value="UDP-Glycosyltransferase/glycogen phosphorylase"/>
    <property type="match status" value="1"/>
</dbReference>
<evidence type="ECO:0000259" key="2">
    <source>
        <dbReference type="Pfam" id="PF06722"/>
    </source>
</evidence>
<dbReference type="Gene3D" id="3.40.50.2000">
    <property type="entry name" value="Glycogen Phosphorylase B"/>
    <property type="match status" value="2"/>
</dbReference>
<protein>
    <submittedName>
        <fullName evidence="3">Glycosyltransferase</fullName>
    </submittedName>
</protein>
<accession>A0ABW5VYX3</accession>
<reference evidence="4" key="1">
    <citation type="journal article" date="2019" name="Int. J. Syst. Evol. Microbiol.">
        <title>The Global Catalogue of Microorganisms (GCM) 10K type strain sequencing project: providing services to taxonomists for standard genome sequencing and annotation.</title>
        <authorList>
            <consortium name="The Broad Institute Genomics Platform"/>
            <consortium name="The Broad Institute Genome Sequencing Center for Infectious Disease"/>
            <person name="Wu L."/>
            <person name="Ma J."/>
        </authorList>
    </citation>
    <scope>NUCLEOTIDE SEQUENCE [LARGE SCALE GENOMIC DNA]</scope>
    <source>
        <strain evidence="4">CCM 7044</strain>
    </source>
</reference>
<dbReference type="InterPro" id="IPR004276">
    <property type="entry name" value="GlycoTrans_28_N"/>
</dbReference>
<gene>
    <name evidence="3" type="ORF">ACFS27_18310</name>
</gene>
<evidence type="ECO:0000313" key="4">
    <source>
        <dbReference type="Proteomes" id="UP001597479"/>
    </source>
</evidence>
<sequence>MKALMITHGTRGDVQPFVALGDALRRAGHDVLLAAPEEMAELVTRYDVPFAPLNDGTKALMDDPEISAAIETNYRGLRGKVAGVRAMRLSKPLMEKVYVDASVAADIAAADTGIDVVIHHSGLPMHYLAEKLGVPAVPVCFQPGWVPTSSFPAPQLPARFPQRLNRLSYALTTPALRMLARMGDRWRSETLGLPRRRHQHDITRRPDGEHTLVLQAFSPHVLPSPLEFPHWVRTTGFWFVPESPEWTPPEGVDTFLDAGDRPVYIGFGSMSGTEPARVGRTVAEAVRRSGVRAVLVTGWGGIDAAELGDDVLVLDEAPHDWLFPRMAAIVHHGGAGTTSGALASGQPQVICPFLGDQLFWARRMEQIGVAPAGQPQSRLTPDGLAQALGRAVSDESMAVRAAELGATVRAENGLGAAVDALERHLARV</sequence>
<dbReference type="Proteomes" id="UP001597479">
    <property type="component" value="Unassembled WGS sequence"/>
</dbReference>
<dbReference type="Pfam" id="PF03033">
    <property type="entry name" value="Glyco_transf_28"/>
    <property type="match status" value="1"/>
</dbReference>
<proteinExistence type="predicted"/>
<organism evidence="3 4">
    <name type="scientific">Promicromonospora vindobonensis</name>
    <dbReference type="NCBI Taxonomy" id="195748"/>
    <lineage>
        <taxon>Bacteria</taxon>
        <taxon>Bacillati</taxon>
        <taxon>Actinomycetota</taxon>
        <taxon>Actinomycetes</taxon>
        <taxon>Micrococcales</taxon>
        <taxon>Promicromonosporaceae</taxon>
        <taxon>Promicromonospora</taxon>
    </lineage>
</organism>
<feature type="domain" description="Erythromycin biosynthesis protein CIII-like C-terminal" evidence="2">
    <location>
        <begin position="303"/>
        <end position="407"/>
    </location>
</feature>
<evidence type="ECO:0000259" key="1">
    <source>
        <dbReference type="Pfam" id="PF03033"/>
    </source>
</evidence>
<evidence type="ECO:0000313" key="3">
    <source>
        <dbReference type="EMBL" id="MFD2795518.1"/>
    </source>
</evidence>
<dbReference type="PANTHER" id="PTHR48050">
    <property type="entry name" value="STEROL 3-BETA-GLUCOSYLTRANSFERASE"/>
    <property type="match status" value="1"/>
</dbReference>
<feature type="domain" description="Glycosyltransferase family 28 N-terminal" evidence="1">
    <location>
        <begin position="4"/>
        <end position="119"/>
    </location>
</feature>
<keyword evidence="4" id="KW-1185">Reference proteome</keyword>
<dbReference type="InterPro" id="IPR010610">
    <property type="entry name" value="EryCIII-like_C"/>
</dbReference>
<comment type="caution">
    <text evidence="3">The sequence shown here is derived from an EMBL/GenBank/DDBJ whole genome shotgun (WGS) entry which is preliminary data.</text>
</comment>
<dbReference type="InterPro" id="IPR002213">
    <property type="entry name" value="UDP_glucos_trans"/>
</dbReference>
<dbReference type="RefSeq" id="WP_377185675.1">
    <property type="nucleotide sequence ID" value="NZ_JBHUOG010000002.1"/>
</dbReference>
<dbReference type="PANTHER" id="PTHR48050:SF13">
    <property type="entry name" value="STEROL 3-BETA-GLUCOSYLTRANSFERASE UGT80A2"/>
    <property type="match status" value="1"/>
</dbReference>
<name>A0ABW5VYX3_9MICO</name>
<dbReference type="Pfam" id="PF06722">
    <property type="entry name" value="EryCIII-like_C"/>
    <property type="match status" value="1"/>
</dbReference>
<dbReference type="InterPro" id="IPR050426">
    <property type="entry name" value="Glycosyltransferase_28"/>
</dbReference>
<dbReference type="CDD" id="cd03784">
    <property type="entry name" value="GT1_Gtf-like"/>
    <property type="match status" value="1"/>
</dbReference>